<evidence type="ECO:0000256" key="3">
    <source>
        <dbReference type="PROSITE-ProRule" id="PRU00339"/>
    </source>
</evidence>
<dbReference type="InterPro" id="IPR019734">
    <property type="entry name" value="TPR_rpt"/>
</dbReference>
<evidence type="ECO:0000313" key="6">
    <source>
        <dbReference type="EMBL" id="KAK2198387.1"/>
    </source>
</evidence>
<feature type="region of interest" description="Disordered" evidence="4">
    <location>
        <begin position="475"/>
        <end position="499"/>
    </location>
</feature>
<dbReference type="PROSITE" id="PS50005">
    <property type="entry name" value="TPR"/>
    <property type="match status" value="1"/>
</dbReference>
<keyword evidence="2 6" id="KW-0647">Proteasome</keyword>
<dbReference type="Pfam" id="PF25573">
    <property type="entry name" value="TPR_PSMD3_N"/>
    <property type="match status" value="1"/>
</dbReference>
<accession>A0AAD9UQY0</accession>
<feature type="domain" description="PCI" evidence="5">
    <location>
        <begin position="257"/>
        <end position="437"/>
    </location>
</feature>
<comment type="similarity">
    <text evidence="1">Belongs to the proteasome subunit S3 family.</text>
</comment>
<dbReference type="GeneID" id="94335697"/>
<dbReference type="AlphaFoldDB" id="A0AAD9UQY0"/>
<feature type="repeat" description="TPR" evidence="3">
    <location>
        <begin position="257"/>
        <end position="290"/>
    </location>
</feature>
<reference evidence="6" key="1">
    <citation type="journal article" date="2023" name="Nat. Microbiol.">
        <title>Babesia duncani multi-omics identifies virulence factors and drug targets.</title>
        <authorList>
            <person name="Singh P."/>
            <person name="Lonardi S."/>
            <person name="Liang Q."/>
            <person name="Vydyam P."/>
            <person name="Khabirova E."/>
            <person name="Fang T."/>
            <person name="Gihaz S."/>
            <person name="Thekkiniath J."/>
            <person name="Munshi M."/>
            <person name="Abel S."/>
            <person name="Ciampossin L."/>
            <person name="Batugedara G."/>
            <person name="Gupta M."/>
            <person name="Lu X.M."/>
            <person name="Lenz T."/>
            <person name="Chakravarty S."/>
            <person name="Cornillot E."/>
            <person name="Hu Y."/>
            <person name="Ma W."/>
            <person name="Gonzalez L.M."/>
            <person name="Sanchez S."/>
            <person name="Estrada K."/>
            <person name="Sanchez-Flores A."/>
            <person name="Montero E."/>
            <person name="Harb O.S."/>
            <person name="Le Roch K.G."/>
            <person name="Mamoun C.B."/>
        </authorList>
    </citation>
    <scope>NUCLEOTIDE SEQUENCE</scope>
    <source>
        <strain evidence="6">WA1</strain>
    </source>
</reference>
<gene>
    <name evidence="6" type="ORF">BdWA1_001399</name>
</gene>
<evidence type="ECO:0000256" key="1">
    <source>
        <dbReference type="ARBA" id="ARBA00007912"/>
    </source>
</evidence>
<dbReference type="PROSITE" id="PS50250">
    <property type="entry name" value="PCI"/>
    <property type="match status" value="1"/>
</dbReference>
<evidence type="ECO:0000259" key="5">
    <source>
        <dbReference type="PROSITE" id="PS50250"/>
    </source>
</evidence>
<evidence type="ECO:0000256" key="2">
    <source>
        <dbReference type="ARBA" id="ARBA00022942"/>
    </source>
</evidence>
<evidence type="ECO:0000313" key="7">
    <source>
        <dbReference type="Proteomes" id="UP001214638"/>
    </source>
</evidence>
<name>A0AAD9UQY0_9APIC</name>
<sequence length="499" mass="56758">MDATEQPPSASDPENRSPCDAFKQLLSHCTFMLEAAVAKSEPRLVIRLLRHYKTLRACLNRHAASAVAVLKEQLQIYAIGATKCHVAQYACEHFPDPKELEKCTQEKESPRRYNVAPLWGMQDYMKDSNLFETRIMLNTLALVYYIDAQNYKVAMNLSRMLAELVFEKATRIMDYLGAKVYFYYSRAHELGGSFQECRSLLMSAYRKACIHHDYMSQAVTLNCLLRNLLHANLYSFAFKLISRTALPEYLSSNAQYARYHYYYGKILAVQLEYSEAFERLTQALQKAPQDAATAHGFKLAATKLSVIVSLLMGDIPYKSIFTNPSMRRELAHYEQLVLAVLNGDLGVFASVSERYASEFQRDGLTFLISRLRHNVIKSGLRKINLSYSKIYIGDVADKLGIGAADCESTIAKAIYDGIIEAEINKDKGYMYSKANVDLYKSDEPSKAFNKRIDFCVSLHSHAIQAMRFPEEPQIHKENKTEAPPTPHEILQLDDDSLNF</sequence>
<dbReference type="RefSeq" id="XP_067805229.1">
    <property type="nucleotide sequence ID" value="XM_067946438.1"/>
</dbReference>
<organism evidence="6 7">
    <name type="scientific">Babesia duncani</name>
    <dbReference type="NCBI Taxonomy" id="323732"/>
    <lineage>
        <taxon>Eukaryota</taxon>
        <taxon>Sar</taxon>
        <taxon>Alveolata</taxon>
        <taxon>Apicomplexa</taxon>
        <taxon>Aconoidasida</taxon>
        <taxon>Piroplasmida</taxon>
        <taxon>Babesiidae</taxon>
        <taxon>Babesia</taxon>
    </lineage>
</organism>
<dbReference type="InterPro" id="IPR057985">
    <property type="entry name" value="TPR_PSMD3_N"/>
</dbReference>
<dbReference type="PANTHER" id="PTHR10758">
    <property type="entry name" value="26S PROTEASOME NON-ATPASE REGULATORY SUBUNIT 3/COP9 SIGNALOSOME COMPLEX SUBUNIT 3"/>
    <property type="match status" value="1"/>
</dbReference>
<dbReference type="GO" id="GO:0042176">
    <property type="term" value="P:regulation of protein catabolic process"/>
    <property type="evidence" value="ECO:0007669"/>
    <property type="project" value="InterPro"/>
</dbReference>
<dbReference type="GO" id="GO:0030234">
    <property type="term" value="F:enzyme regulator activity"/>
    <property type="evidence" value="ECO:0007669"/>
    <property type="project" value="InterPro"/>
</dbReference>
<comment type="caution">
    <text evidence="6">The sequence shown here is derived from an EMBL/GenBank/DDBJ whole genome shotgun (WGS) entry which is preliminary data.</text>
</comment>
<dbReference type="Proteomes" id="UP001214638">
    <property type="component" value="Unassembled WGS sequence"/>
</dbReference>
<dbReference type="InterPro" id="IPR050756">
    <property type="entry name" value="CSN3"/>
</dbReference>
<evidence type="ECO:0000256" key="4">
    <source>
        <dbReference type="SAM" id="MobiDB-lite"/>
    </source>
</evidence>
<dbReference type="SUPFAM" id="SSF46785">
    <property type="entry name" value="Winged helix' DNA-binding domain"/>
    <property type="match status" value="1"/>
</dbReference>
<dbReference type="KEGG" id="bdw:94335697"/>
<dbReference type="SMART" id="SM00088">
    <property type="entry name" value="PINT"/>
    <property type="match status" value="1"/>
</dbReference>
<dbReference type="EMBL" id="JALLKP010000001">
    <property type="protein sequence ID" value="KAK2198387.1"/>
    <property type="molecule type" value="Genomic_DNA"/>
</dbReference>
<dbReference type="InterPro" id="IPR000717">
    <property type="entry name" value="PCI_dom"/>
</dbReference>
<keyword evidence="7" id="KW-1185">Reference proteome</keyword>
<dbReference type="SMART" id="SM00753">
    <property type="entry name" value="PAM"/>
    <property type="match status" value="1"/>
</dbReference>
<dbReference type="Gene3D" id="1.25.40.570">
    <property type="match status" value="1"/>
</dbReference>
<dbReference type="Pfam" id="PF01399">
    <property type="entry name" value="PCI"/>
    <property type="match status" value="1"/>
</dbReference>
<dbReference type="GO" id="GO:0008541">
    <property type="term" value="C:proteasome regulatory particle, lid subcomplex"/>
    <property type="evidence" value="ECO:0007669"/>
    <property type="project" value="TreeGrafter"/>
</dbReference>
<dbReference type="InterPro" id="IPR013586">
    <property type="entry name" value="PSMD3_C"/>
</dbReference>
<dbReference type="GO" id="GO:0003677">
    <property type="term" value="F:DNA binding"/>
    <property type="evidence" value="ECO:0007669"/>
    <property type="project" value="UniProtKB-KW"/>
</dbReference>
<dbReference type="InterPro" id="IPR036390">
    <property type="entry name" value="WH_DNA-bd_sf"/>
</dbReference>
<dbReference type="GO" id="GO:0006511">
    <property type="term" value="P:ubiquitin-dependent protein catabolic process"/>
    <property type="evidence" value="ECO:0007669"/>
    <property type="project" value="TreeGrafter"/>
</dbReference>
<protein>
    <submittedName>
        <fullName evidence="6">Bifunctional Proteasome component (PCI) domain/Winged helix DNA-binding domain superfamily/26S proteasome regulatory subunit</fullName>
    </submittedName>
</protein>
<dbReference type="Pfam" id="PF08375">
    <property type="entry name" value="Rpn3_C"/>
    <property type="match status" value="1"/>
</dbReference>
<dbReference type="PANTHER" id="PTHR10758:SF2">
    <property type="entry name" value="26S PROTEASOME NON-ATPASE REGULATORY SUBUNIT 3"/>
    <property type="match status" value="1"/>
</dbReference>
<keyword evidence="3" id="KW-0802">TPR repeat</keyword>
<proteinExistence type="inferred from homology"/>
<keyword evidence="6" id="KW-0238">DNA-binding</keyword>